<dbReference type="Ensembl" id="ENSLLET00000010878.1">
    <property type="protein sequence ID" value="ENSLLEP00000010471.1"/>
    <property type="gene ID" value="ENSLLEG00000005954.1"/>
</dbReference>
<dbReference type="SMART" id="SM00153">
    <property type="entry name" value="VHP"/>
    <property type="match status" value="1"/>
</dbReference>
<dbReference type="InterPro" id="IPR029006">
    <property type="entry name" value="ADF-H/Gelsolin-like_dom_sf"/>
</dbReference>
<dbReference type="SUPFAM" id="SSF47050">
    <property type="entry name" value="VHP, Villin headpiece domain"/>
    <property type="match status" value="1"/>
</dbReference>
<dbReference type="Gene3D" id="3.40.20.10">
    <property type="entry name" value="Severin"/>
    <property type="match status" value="5"/>
</dbReference>
<dbReference type="InterPro" id="IPR003128">
    <property type="entry name" value="Villin_headpiece"/>
</dbReference>
<feature type="compositionally biased region" description="Polar residues" evidence="9">
    <location>
        <begin position="423"/>
        <end position="435"/>
    </location>
</feature>
<evidence type="ECO:0000256" key="2">
    <source>
        <dbReference type="ARBA" id="ARBA00004245"/>
    </source>
</evidence>
<gene>
    <name evidence="11" type="primary">SVIL</name>
</gene>
<feature type="domain" description="HP" evidence="10">
    <location>
        <begin position="1902"/>
        <end position="1965"/>
    </location>
</feature>
<protein>
    <submittedName>
        <fullName evidence="11">Supervillin</fullName>
    </submittedName>
</protein>
<evidence type="ECO:0000313" key="12">
    <source>
        <dbReference type="Proteomes" id="UP000694569"/>
    </source>
</evidence>
<dbReference type="InterPro" id="IPR007123">
    <property type="entry name" value="Gelsolin-like_dom"/>
</dbReference>
<evidence type="ECO:0000256" key="5">
    <source>
        <dbReference type="ARBA" id="ARBA00022737"/>
    </source>
</evidence>
<dbReference type="GO" id="GO:0005546">
    <property type="term" value="F:phosphatidylinositol-4,5-bisphosphate binding"/>
    <property type="evidence" value="ECO:0007669"/>
    <property type="project" value="TreeGrafter"/>
</dbReference>
<dbReference type="FunFam" id="3.40.20.10:FF:000016">
    <property type="entry name" value="supervillin isoform X2"/>
    <property type="match status" value="1"/>
</dbReference>
<feature type="compositionally biased region" description="Low complexity" evidence="9">
    <location>
        <begin position="382"/>
        <end position="392"/>
    </location>
</feature>
<dbReference type="GO" id="GO:0051015">
    <property type="term" value="F:actin filament binding"/>
    <property type="evidence" value="ECO:0007669"/>
    <property type="project" value="InterPro"/>
</dbReference>
<comment type="subcellular location">
    <subcellularLocation>
        <location evidence="2">Cytoplasm</location>
        <location evidence="2">Cytoskeleton</location>
    </subcellularLocation>
    <subcellularLocation>
        <location evidence="1">Membrane</location>
        <topology evidence="1">Peripheral membrane protein</topology>
    </subcellularLocation>
</comment>
<evidence type="ECO:0000256" key="9">
    <source>
        <dbReference type="SAM" id="MobiDB-lite"/>
    </source>
</evidence>
<dbReference type="GO" id="GO:0051014">
    <property type="term" value="P:actin filament severing"/>
    <property type="evidence" value="ECO:0007669"/>
    <property type="project" value="TreeGrafter"/>
</dbReference>
<feature type="region of interest" description="Disordered" evidence="9">
    <location>
        <begin position="205"/>
        <end position="234"/>
    </location>
</feature>
<dbReference type="SMART" id="SM00262">
    <property type="entry name" value="GEL"/>
    <property type="match status" value="4"/>
</dbReference>
<evidence type="ECO:0000256" key="3">
    <source>
        <dbReference type="ARBA" id="ARBA00008418"/>
    </source>
</evidence>
<feature type="compositionally biased region" description="Polar residues" evidence="9">
    <location>
        <begin position="802"/>
        <end position="816"/>
    </location>
</feature>
<evidence type="ECO:0000256" key="8">
    <source>
        <dbReference type="ARBA" id="ARBA00023212"/>
    </source>
</evidence>
<organism evidence="11 12">
    <name type="scientific">Leptobrachium leishanense</name>
    <name type="common">Leishan spiny toad</name>
    <dbReference type="NCBI Taxonomy" id="445787"/>
    <lineage>
        <taxon>Eukaryota</taxon>
        <taxon>Metazoa</taxon>
        <taxon>Chordata</taxon>
        <taxon>Craniata</taxon>
        <taxon>Vertebrata</taxon>
        <taxon>Euteleostomi</taxon>
        <taxon>Amphibia</taxon>
        <taxon>Batrachia</taxon>
        <taxon>Anura</taxon>
        <taxon>Pelobatoidea</taxon>
        <taxon>Megophryidae</taxon>
        <taxon>Leptobrachium</taxon>
    </lineage>
</organism>
<feature type="region of interest" description="Disordered" evidence="9">
    <location>
        <begin position="360"/>
        <end position="452"/>
    </location>
</feature>
<dbReference type="CDD" id="cd11288">
    <property type="entry name" value="gelsolin_S5_like"/>
    <property type="match status" value="1"/>
</dbReference>
<feature type="compositionally biased region" description="Basic and acidic residues" evidence="9">
    <location>
        <begin position="720"/>
        <end position="729"/>
    </location>
</feature>
<accession>A0A8C5PAR1</accession>
<feature type="region of interest" description="Disordered" evidence="9">
    <location>
        <begin position="646"/>
        <end position="694"/>
    </location>
</feature>
<feature type="compositionally biased region" description="Basic and acidic residues" evidence="9">
    <location>
        <begin position="484"/>
        <end position="497"/>
    </location>
</feature>
<dbReference type="Proteomes" id="UP000694569">
    <property type="component" value="Unplaced"/>
</dbReference>
<evidence type="ECO:0000256" key="7">
    <source>
        <dbReference type="ARBA" id="ARBA00023203"/>
    </source>
</evidence>
<feature type="compositionally biased region" description="Basic and acidic residues" evidence="9">
    <location>
        <begin position="674"/>
        <end position="683"/>
    </location>
</feature>
<dbReference type="GO" id="GO:0016020">
    <property type="term" value="C:membrane"/>
    <property type="evidence" value="ECO:0007669"/>
    <property type="project" value="UniProtKB-SubCell"/>
</dbReference>
<keyword evidence="4" id="KW-0963">Cytoplasm</keyword>
<dbReference type="FunFam" id="1.10.950.10:FF:000003">
    <property type="entry name" value="supervillin isoform X2"/>
    <property type="match status" value="1"/>
</dbReference>
<dbReference type="Pfam" id="PF00626">
    <property type="entry name" value="Gelsolin"/>
    <property type="match status" value="1"/>
</dbReference>
<feature type="region of interest" description="Disordered" evidence="9">
    <location>
        <begin position="767"/>
        <end position="847"/>
    </location>
</feature>
<keyword evidence="12" id="KW-1185">Reference proteome</keyword>
<evidence type="ECO:0000256" key="6">
    <source>
        <dbReference type="ARBA" id="ARBA00023136"/>
    </source>
</evidence>
<feature type="compositionally biased region" description="Polar residues" evidence="9">
    <location>
        <begin position="646"/>
        <end position="670"/>
    </location>
</feature>
<keyword evidence="7" id="KW-0009">Actin-binding</keyword>
<name>A0A8C5PAR1_9ANUR</name>
<dbReference type="InterPro" id="IPR007122">
    <property type="entry name" value="Villin/Gelsolin"/>
</dbReference>
<feature type="region of interest" description="Disordered" evidence="9">
    <location>
        <begin position="517"/>
        <end position="542"/>
    </location>
</feature>
<feature type="region of interest" description="Disordered" evidence="9">
    <location>
        <begin position="720"/>
        <end position="739"/>
    </location>
</feature>
<feature type="compositionally biased region" description="Basic and acidic residues" evidence="9">
    <location>
        <begin position="521"/>
        <end position="532"/>
    </location>
</feature>
<dbReference type="Gene3D" id="1.10.950.10">
    <property type="entry name" value="Villin headpiece domain"/>
    <property type="match status" value="1"/>
</dbReference>
<keyword evidence="5" id="KW-0677">Repeat</keyword>
<evidence type="ECO:0000256" key="1">
    <source>
        <dbReference type="ARBA" id="ARBA00004170"/>
    </source>
</evidence>
<feature type="compositionally biased region" description="Basic and acidic residues" evidence="9">
    <location>
        <begin position="398"/>
        <end position="421"/>
    </location>
</feature>
<dbReference type="PANTHER" id="PTHR11977">
    <property type="entry name" value="VILLIN"/>
    <property type="match status" value="1"/>
</dbReference>
<evidence type="ECO:0000256" key="4">
    <source>
        <dbReference type="ARBA" id="ARBA00022490"/>
    </source>
</evidence>
<reference evidence="11" key="2">
    <citation type="submission" date="2025-09" db="UniProtKB">
        <authorList>
            <consortium name="Ensembl"/>
        </authorList>
    </citation>
    <scope>IDENTIFICATION</scope>
</reference>
<keyword evidence="6" id="KW-0472">Membrane</keyword>
<dbReference type="GO" id="GO:0008154">
    <property type="term" value="P:actin polymerization or depolymerization"/>
    <property type="evidence" value="ECO:0007669"/>
    <property type="project" value="TreeGrafter"/>
</dbReference>
<dbReference type="Pfam" id="PF02209">
    <property type="entry name" value="VHP"/>
    <property type="match status" value="1"/>
</dbReference>
<comment type="similarity">
    <text evidence="3">Belongs to the villin/gelsolin family.</text>
</comment>
<dbReference type="GeneTree" id="ENSGT00940000154653"/>
<dbReference type="OrthoDB" id="28894at2759"/>
<dbReference type="PROSITE" id="PS51089">
    <property type="entry name" value="HP"/>
    <property type="match status" value="1"/>
</dbReference>
<sequence length="1965" mass="220766">MPLCVQVSVCAAPRERALCREGRESALRGHAAGRSPSLGGSGGGGGGGESQVCSSSSLCISIGWSECSLIPRRSIQGFNREGTYGLSLRQSKTQSFQQNFAFDVKGDFVNKDIDAHLLAALPKVSELRKLFEPSRKIISEMKRKERIARRIEGIENEAPPIMLQNRLIEEDTPRYMRATDSYSAHTGHANQEGNTDASLETNSRLSQVPTKGSAADASYGSAQMDVQEPESKEERIARYKAERRRQLAEKYGLALETEAEPEYHLRSISAKNDTDGSEKRPAAHEFAERKTSRSDYSCQSESKEPQNARALHLKSSHDFNKNFNEPKVLQNLENNNLVQSVSEVDGNAKSCFSMTEHDRQDIVFGEAPRSPKFPRRASQTNSPKRSSSPTSSIADPPLHIESRLDGTGKPKPEWYLHKDSDGDTSSLISWPSRSAFQPPAQPSEDEAKLDERSKLSVAAKRLLFRELEKSLDSKPAKPRSRNAAVERRLRRAQDRSRTQPVTSEEVVIATTLQASAHQKAAAREEQVAKETNEQADPEEPDLSSLSLAEKMALFNKLSQPVTKEVSSRNRMDIRQRRMNSRYKTQPVTFVEVEQFKNEDEKIAPLSQSVVSTVATLTSRPSPMSPRDMNVTKSSNYDERISILSSPSTMMPASSGTGNASERSLLLSDSWSPCPKDKGDDKQLRTPAVDESTSVAEDDIFSKCSSVRKESTHPVLNVAKEVEPAEEDQKSIGQVATSRSAEVFSPPTLFEPVLHGEFRVADSALQVEREEIQSPRKSSHPESSMRRAKELADTAAPPASELLGSSTTKPASHSSPAVSCRAQETEQSAEKPSEDTSDISTAIEDPELQGKAMSIRDRLALLKKSGEEDWRNRVNKKQEYSKVSVIERSTRTQLVEIEQSLKKKVGNSSTRESSPEMFDHHPWRWKQRVTDGSSNMSIEERKQQITIREEAWKSKGLGAANDSTQFTVAGRMVKKGLASPTAITPVCSPLPLKLKSSTAVSKPLEEIEAKPELNLESDRKLDKLESFLGKLHNRVGGLQDTTLTVTSKAVKEVMQLEDETFSRFYRPLEIPTGITPFNLDEDFDLLFNSEEPKLTSAVAEHKRAVRPTRKVQASGNPLKMLAAREDILQEYTETRLNVAFMESKRMKVEKMSKNSNFSEVALAGLASKENFSTVSLRSVNLTEQHSNNSAVPYKKLMLIQIKGRRHVQSRLVEPRSSSLNSGDCFLLITPLYCFLWVGEFANVIEKAKASELATIIQTKRELGCRASYVQTIEEGINTHTHAAKDFWKLLSGQTEFQEAGSPEEDERYENAIIETNCIYRLVDDKLVPDDEFWGKVPKCSLLQSKEVLVFDFGSEVYVWHGKEVTLAQRKTAFQLAKHLWNGVFDYESCDINPLDPGECNALIPRKGCGRPDWAIFGRLTEHNETILFKEKFLDWTEMKRPNETILCEETPKQKEEEITDFKPYDIMRMVPVPQTVVGTVLDGLSVGRGYGLIDGEDSRQYEISTVCVDVWHILEFDYSRLPKQSIGQFHEGDAYVVKWKYMVSTTVGHRQKTEHVRVAGKEKCAYFFWQGRQSSVSEKGTSALMTIELDEERGAQVQVLQGKEPPCFLQCFQGGMVVHSGRREEEEENTQSDWRLYCVRGEVPVEGNLIEVVCHCSSLRSRTSMILLNVNKALIYLWHGCKAQGHTKEVARTAANKIKDGCPLEAGLHSSSKVTINECDEGSELLGFWEALGRRDRKAYDCMLQDPGKFNFTPRLFSLSSSSGEFIASEFLYPSRDPNVVNSMPFLQEDLYTASQPALFLVDNHHEVYLWQGWWPVENIITGSARIRWDTDRKSALETVLRYCKGKNAKKPPKSYLIHAGLEPLTFTNMFPSWEHREDIAQITEMDADVTNQIILVEDVLAKLCKRIYPLEQLLARPLPEGVDPLKLEMYLSDKDFQVALEMTREEYNTLPSWKQVNVKKTKGLF</sequence>
<dbReference type="PANTHER" id="PTHR11977:SF45">
    <property type="entry name" value="SUPERVILLIN"/>
    <property type="match status" value="1"/>
</dbReference>
<keyword evidence="8" id="KW-0206">Cytoskeleton</keyword>
<dbReference type="InterPro" id="IPR036886">
    <property type="entry name" value="Villin_headpiece_dom_sf"/>
</dbReference>
<dbReference type="CDD" id="cd11280">
    <property type="entry name" value="gelsolin_like"/>
    <property type="match status" value="1"/>
</dbReference>
<proteinExistence type="inferred from homology"/>
<dbReference type="CDD" id="cd11293">
    <property type="entry name" value="gelsolin_S4_like"/>
    <property type="match status" value="1"/>
</dbReference>
<feature type="compositionally biased region" description="Basic and acidic residues" evidence="9">
    <location>
        <begin position="272"/>
        <end position="293"/>
    </location>
</feature>
<feature type="compositionally biased region" description="Polar residues" evidence="9">
    <location>
        <begin position="730"/>
        <end position="739"/>
    </location>
</feature>
<feature type="region of interest" description="Disordered" evidence="9">
    <location>
        <begin position="265"/>
        <end position="308"/>
    </location>
</feature>
<reference evidence="11" key="1">
    <citation type="submission" date="2025-08" db="UniProtKB">
        <authorList>
            <consortium name="Ensembl"/>
        </authorList>
    </citation>
    <scope>IDENTIFICATION</scope>
</reference>
<dbReference type="GO" id="GO:0015629">
    <property type="term" value="C:actin cytoskeleton"/>
    <property type="evidence" value="ECO:0007669"/>
    <property type="project" value="TreeGrafter"/>
</dbReference>
<feature type="region of interest" description="Disordered" evidence="9">
    <location>
        <begin position="470"/>
        <end position="503"/>
    </location>
</feature>
<dbReference type="GO" id="GO:0005737">
    <property type="term" value="C:cytoplasm"/>
    <property type="evidence" value="ECO:0007669"/>
    <property type="project" value="TreeGrafter"/>
</dbReference>
<dbReference type="GO" id="GO:0051016">
    <property type="term" value="P:barbed-end actin filament capping"/>
    <property type="evidence" value="ECO:0007669"/>
    <property type="project" value="TreeGrafter"/>
</dbReference>
<dbReference type="SUPFAM" id="SSF55753">
    <property type="entry name" value="Actin depolymerizing proteins"/>
    <property type="match status" value="5"/>
</dbReference>
<feature type="compositionally biased region" description="Basic and acidic residues" evidence="9">
    <location>
        <begin position="767"/>
        <end position="791"/>
    </location>
</feature>
<dbReference type="CDD" id="cd11289">
    <property type="entry name" value="gelsolin_S2_like"/>
    <property type="match status" value="1"/>
</dbReference>
<evidence type="ECO:0000313" key="11">
    <source>
        <dbReference type="Ensembl" id="ENSLLEP00000010471.1"/>
    </source>
</evidence>
<evidence type="ECO:0000259" key="10">
    <source>
        <dbReference type="PROSITE" id="PS51089"/>
    </source>
</evidence>